<evidence type="ECO:0000256" key="2">
    <source>
        <dbReference type="SAM" id="MobiDB-lite"/>
    </source>
</evidence>
<organism evidence="3 4">
    <name type="scientific">Durusdinium trenchii</name>
    <dbReference type="NCBI Taxonomy" id="1381693"/>
    <lineage>
        <taxon>Eukaryota</taxon>
        <taxon>Sar</taxon>
        <taxon>Alveolata</taxon>
        <taxon>Dinophyceae</taxon>
        <taxon>Suessiales</taxon>
        <taxon>Symbiodiniaceae</taxon>
        <taxon>Durusdinium</taxon>
    </lineage>
</organism>
<sequence>MLEQDFEEALATAQKRMGRLEERLELQREGLQRWRRKSVQAAPVLAGHSLLHQSMLEASARERNKCWAECERLQALAEPEREPACQQLFVQCSGLQQLWKNCEDSSERMSQGLQKAADDNPNTGALLSAMDGALQAALDANSPRHVLLRAALQRLARLDDQLEQQRAALGARGRRRKNRAGPILPDETLAAFVEEEQEALTLLADTRDLLEPEAWQEMYDAWRAQVTSGLEQLAALGITVAGSGSDSSPKKNQSEAMVDPAEAMAEGRRRLRQLEDEYAKRNREACEAGHIAESL</sequence>
<reference evidence="3 4" key="1">
    <citation type="submission" date="2024-02" db="EMBL/GenBank/DDBJ databases">
        <authorList>
            <person name="Chen Y."/>
            <person name="Shah S."/>
            <person name="Dougan E. K."/>
            <person name="Thang M."/>
            <person name="Chan C."/>
        </authorList>
    </citation>
    <scope>NUCLEOTIDE SEQUENCE [LARGE SCALE GENOMIC DNA]</scope>
</reference>
<evidence type="ECO:0000256" key="1">
    <source>
        <dbReference type="SAM" id="Coils"/>
    </source>
</evidence>
<accession>A0ABP0RYU3</accession>
<dbReference type="Proteomes" id="UP001642464">
    <property type="component" value="Unassembled WGS sequence"/>
</dbReference>
<keyword evidence="1" id="KW-0175">Coiled coil</keyword>
<feature type="region of interest" description="Disordered" evidence="2">
    <location>
        <begin position="241"/>
        <end position="264"/>
    </location>
</feature>
<dbReference type="EMBL" id="CAXAMM010042406">
    <property type="protein sequence ID" value="CAK9104706.1"/>
    <property type="molecule type" value="Genomic_DNA"/>
</dbReference>
<protein>
    <submittedName>
        <fullName evidence="3">Uncharacterized protein</fullName>
    </submittedName>
</protein>
<gene>
    <name evidence="3" type="ORF">SCF082_LOCUS48839</name>
</gene>
<feature type="coiled-coil region" evidence="1">
    <location>
        <begin position="3"/>
        <end position="37"/>
    </location>
</feature>
<comment type="caution">
    <text evidence="3">The sequence shown here is derived from an EMBL/GenBank/DDBJ whole genome shotgun (WGS) entry which is preliminary data.</text>
</comment>
<proteinExistence type="predicted"/>
<keyword evidence="4" id="KW-1185">Reference proteome</keyword>
<name>A0ABP0RYU3_9DINO</name>
<evidence type="ECO:0000313" key="4">
    <source>
        <dbReference type="Proteomes" id="UP001642464"/>
    </source>
</evidence>
<evidence type="ECO:0000313" key="3">
    <source>
        <dbReference type="EMBL" id="CAK9104706.1"/>
    </source>
</evidence>